<dbReference type="InterPro" id="IPR011333">
    <property type="entry name" value="SKP1/BTB/POZ_sf"/>
</dbReference>
<evidence type="ECO:0000313" key="4">
    <source>
        <dbReference type="Proteomes" id="UP001642483"/>
    </source>
</evidence>
<comment type="caution">
    <text evidence="3">The sequence shown here is derived from an EMBL/GenBank/DDBJ whole genome shotgun (WGS) entry which is preliminary data.</text>
</comment>
<feature type="compositionally biased region" description="Pro residues" evidence="1">
    <location>
        <begin position="513"/>
        <end position="522"/>
    </location>
</feature>
<feature type="compositionally biased region" description="Acidic residues" evidence="1">
    <location>
        <begin position="541"/>
        <end position="550"/>
    </location>
</feature>
<dbReference type="CDD" id="cd14733">
    <property type="entry name" value="BACK"/>
    <property type="match status" value="1"/>
</dbReference>
<organism evidence="3 4">
    <name type="scientific">Clavelina lepadiformis</name>
    <name type="common">Light-bulb sea squirt</name>
    <name type="synonym">Ascidia lepadiformis</name>
    <dbReference type="NCBI Taxonomy" id="159417"/>
    <lineage>
        <taxon>Eukaryota</taxon>
        <taxon>Metazoa</taxon>
        <taxon>Chordata</taxon>
        <taxon>Tunicata</taxon>
        <taxon>Ascidiacea</taxon>
        <taxon>Aplousobranchia</taxon>
        <taxon>Clavelinidae</taxon>
        <taxon>Clavelina</taxon>
    </lineage>
</organism>
<evidence type="ECO:0000259" key="2">
    <source>
        <dbReference type="Pfam" id="PF11822"/>
    </source>
</evidence>
<sequence length="710" mass="80745">MPGQNTLLKHRQSEEMIDALLRNFANLSTAASGFEVPHMTSDVIMKLVPDANPEYIAQRLVRMRTQGGVERNLRDNNPEDVHNYVYSLLQTDKKCDAKSTVNDVNKFQSSGCFQLDSHNTKLDIFQKGDSKADQAASPAMVIHVCDEAKNLKQDFDCPRDLLVQEMKYFAEYLSVDSQRLEEVDISVHCDIHIFDWLMRYVKRDTELIDEANVPRLDPNNVISILISSDFLKMESLVEACINYCHKNMSLIVATPCNMNCVNERLTSLIAAKFSHNELEEVKDRKDKFKSKLFCKKIEKLFDPNLSDCDSTGKASSLFKCFMCQHVLTSEQSFKLPCTNNRLGVNSHGGLSYEHEPDNTWDVNNFLICLFEELRKWSLVYWRLWGIINNLTCSRCNLTFQLCDFSTCMYHPERPQYQNSVGDTADNALGFYTCCNQHVLRFDPTGLNKGCRTKDHIVSTTDAEERRRLDDLLTHKNLIRSPSSVAACSSDLNIFSSEEVRCSIKEATMTPVEFNPPPPPPPASVTTSKRQGLARFRSSPDNGEEDVAGEEDVLLTKRSVLSGALDNSFQNSNIPPSFSSSSIASGETTSRNYALTKKKEKIKIPTDSTTYRKYPSKQRWDTARSIRWNQDMQREEDRRRLNSIASNLTKLRTGDKIKSKDQRELPGGIFMKLEQAFFNNLKAQSSGAFQGQMSSRQYGSGSKDFKAKLRR</sequence>
<accession>A0ABP0FSW3</accession>
<dbReference type="Gene3D" id="3.30.710.10">
    <property type="entry name" value="Potassium Channel Kv1.1, Chain A"/>
    <property type="match status" value="1"/>
</dbReference>
<dbReference type="Proteomes" id="UP001642483">
    <property type="component" value="Unassembled WGS sequence"/>
</dbReference>
<feature type="compositionally biased region" description="Polar residues" evidence="1">
    <location>
        <begin position="685"/>
        <end position="699"/>
    </location>
</feature>
<dbReference type="EMBL" id="CAWYQH010000096">
    <property type="protein sequence ID" value="CAK8682712.1"/>
    <property type="molecule type" value="Genomic_DNA"/>
</dbReference>
<keyword evidence="4" id="KW-1185">Reference proteome</keyword>
<feature type="domain" description="SANT and BTB" evidence="2">
    <location>
        <begin position="140"/>
        <end position="241"/>
    </location>
</feature>
<reference evidence="3 4" key="1">
    <citation type="submission" date="2024-02" db="EMBL/GenBank/DDBJ databases">
        <authorList>
            <person name="Daric V."/>
            <person name="Darras S."/>
        </authorList>
    </citation>
    <scope>NUCLEOTIDE SEQUENCE [LARGE SCALE GENOMIC DNA]</scope>
</reference>
<dbReference type="InterPro" id="IPR045902">
    <property type="entry name" value="SANBR-like"/>
</dbReference>
<evidence type="ECO:0000313" key="3">
    <source>
        <dbReference type="EMBL" id="CAK8682712.1"/>
    </source>
</evidence>
<name>A0ABP0FSW3_CLALP</name>
<proteinExistence type="predicted"/>
<dbReference type="InterPro" id="IPR021777">
    <property type="entry name" value="SANBR_BTB"/>
</dbReference>
<protein>
    <recommendedName>
        <fullName evidence="2">SANT and BTB domain-containing protein</fullName>
    </recommendedName>
</protein>
<dbReference type="PANTHER" id="PTHR20946">
    <property type="entry name" value="SANT AND BTB DOMAIN REGULATOR OF CLASS SWITCH RECOMBINATION"/>
    <property type="match status" value="1"/>
</dbReference>
<dbReference type="Pfam" id="PF11822">
    <property type="entry name" value="BTB_SANBR"/>
    <property type="match status" value="1"/>
</dbReference>
<feature type="region of interest" description="Disordered" evidence="1">
    <location>
        <begin position="685"/>
        <end position="710"/>
    </location>
</feature>
<dbReference type="PANTHER" id="PTHR20946:SF0">
    <property type="entry name" value="SANT AND BTB DOMAIN REGULATOR OF CLASS SWITCH RECOMBINATION"/>
    <property type="match status" value="1"/>
</dbReference>
<evidence type="ECO:0000256" key="1">
    <source>
        <dbReference type="SAM" id="MobiDB-lite"/>
    </source>
</evidence>
<feature type="region of interest" description="Disordered" evidence="1">
    <location>
        <begin position="510"/>
        <end position="550"/>
    </location>
</feature>
<gene>
    <name evidence="3" type="ORF">CVLEPA_LOCUS13355</name>
</gene>